<dbReference type="SUPFAM" id="SSF53807">
    <property type="entry name" value="Helical backbone' metal receptor"/>
    <property type="match status" value="1"/>
</dbReference>
<dbReference type="GO" id="GO:0030001">
    <property type="term" value="P:metal ion transport"/>
    <property type="evidence" value="ECO:0007669"/>
    <property type="project" value="InterPro"/>
</dbReference>
<dbReference type="PRINTS" id="PR00690">
    <property type="entry name" value="ADHESNFAMILY"/>
</dbReference>
<dbReference type="GO" id="GO:0007155">
    <property type="term" value="P:cell adhesion"/>
    <property type="evidence" value="ECO:0007669"/>
    <property type="project" value="InterPro"/>
</dbReference>
<dbReference type="InterPro" id="IPR006129">
    <property type="entry name" value="AdhesinB"/>
</dbReference>
<dbReference type="GO" id="GO:0046872">
    <property type="term" value="F:metal ion binding"/>
    <property type="evidence" value="ECO:0007669"/>
    <property type="project" value="UniProtKB-KW"/>
</dbReference>
<dbReference type="RefSeq" id="WP_012846692.1">
    <property type="nucleotide sequence ID" value="NZ_CP039261.1"/>
</dbReference>
<dbReference type="GO" id="GO:0030313">
    <property type="term" value="C:cell envelope"/>
    <property type="evidence" value="ECO:0007669"/>
    <property type="project" value="UniProtKB-SubCell"/>
</dbReference>
<keyword evidence="3" id="KW-0479">Metal-binding</keyword>
<comment type="similarity">
    <text evidence="5">Belongs to the bacterial solute-binding protein 9 family.</text>
</comment>
<organism evidence="6 7">
    <name type="scientific">Lactobacillus johnsonii</name>
    <dbReference type="NCBI Taxonomy" id="33959"/>
    <lineage>
        <taxon>Bacteria</taxon>
        <taxon>Bacillati</taxon>
        <taxon>Bacillota</taxon>
        <taxon>Bacilli</taxon>
        <taxon>Lactobacillales</taxon>
        <taxon>Lactobacillaceae</taxon>
        <taxon>Lactobacillus</taxon>
    </lineage>
</organism>
<gene>
    <name evidence="6" type="ORF">A3Q24_04285</name>
</gene>
<dbReference type="Pfam" id="PF01297">
    <property type="entry name" value="ZnuA"/>
    <property type="match status" value="1"/>
</dbReference>
<dbReference type="Gene3D" id="3.40.50.1980">
    <property type="entry name" value="Nitrogenase molybdenum iron protein domain"/>
    <property type="match status" value="2"/>
</dbReference>
<name>A0A267M7R1_LACJH</name>
<keyword evidence="2 5" id="KW-0813">Transport</keyword>
<evidence type="ECO:0000256" key="4">
    <source>
        <dbReference type="ARBA" id="ARBA00022729"/>
    </source>
</evidence>
<protein>
    <submittedName>
        <fullName evidence="6">Metal ABC transporter substrate-binding protein</fullName>
    </submittedName>
</protein>
<keyword evidence="4" id="KW-0732">Signal</keyword>
<evidence type="ECO:0000256" key="5">
    <source>
        <dbReference type="RuleBase" id="RU003512"/>
    </source>
</evidence>
<dbReference type="InterPro" id="IPR006128">
    <property type="entry name" value="Lipoprotein_PsaA-like"/>
</dbReference>
<comment type="subcellular location">
    <subcellularLocation>
        <location evidence="1">Cell envelope</location>
    </subcellularLocation>
</comment>
<dbReference type="InterPro" id="IPR050492">
    <property type="entry name" value="Bact_metal-bind_prot9"/>
</dbReference>
<reference evidence="6 7" key="1">
    <citation type="submission" date="2017-05" db="EMBL/GenBank/DDBJ databases">
        <title>Lactobacillus johnsonii from commercial turkeys.</title>
        <authorList>
            <person name="Johnson T.J."/>
            <person name="Youmans B."/>
        </authorList>
    </citation>
    <scope>NUCLEOTIDE SEQUENCE [LARGE SCALE GENOMIC DNA]</scope>
    <source>
        <strain evidence="6 7">UMNLJ114</strain>
    </source>
</reference>
<dbReference type="Proteomes" id="UP000216008">
    <property type="component" value="Unassembled WGS sequence"/>
</dbReference>
<evidence type="ECO:0000256" key="2">
    <source>
        <dbReference type="ARBA" id="ARBA00022448"/>
    </source>
</evidence>
<proteinExistence type="inferred from homology"/>
<dbReference type="PANTHER" id="PTHR42953:SF1">
    <property type="entry name" value="METAL-BINDING PROTEIN HI_0362-RELATED"/>
    <property type="match status" value="1"/>
</dbReference>
<dbReference type="EMBL" id="NIBD01000021">
    <property type="protein sequence ID" value="PAB55641.1"/>
    <property type="molecule type" value="Genomic_DNA"/>
</dbReference>
<accession>A0A267M7R1</accession>
<dbReference type="PANTHER" id="PTHR42953">
    <property type="entry name" value="HIGH-AFFINITY ZINC UPTAKE SYSTEM PROTEIN ZNUA-RELATED"/>
    <property type="match status" value="1"/>
</dbReference>
<evidence type="ECO:0000313" key="7">
    <source>
        <dbReference type="Proteomes" id="UP000216008"/>
    </source>
</evidence>
<comment type="caution">
    <text evidence="6">The sequence shown here is derived from an EMBL/GenBank/DDBJ whole genome shotgun (WGS) entry which is preliminary data.</text>
</comment>
<dbReference type="AlphaFoldDB" id="A0A267M7R1"/>
<dbReference type="PROSITE" id="PS51257">
    <property type="entry name" value="PROKAR_LIPOPROTEIN"/>
    <property type="match status" value="1"/>
</dbReference>
<dbReference type="PRINTS" id="PR00691">
    <property type="entry name" value="ADHESINB"/>
</dbReference>
<evidence type="ECO:0000313" key="6">
    <source>
        <dbReference type="EMBL" id="PAB55641.1"/>
    </source>
</evidence>
<evidence type="ECO:0000256" key="3">
    <source>
        <dbReference type="ARBA" id="ARBA00022723"/>
    </source>
</evidence>
<evidence type="ECO:0000256" key="1">
    <source>
        <dbReference type="ARBA" id="ARBA00004196"/>
    </source>
</evidence>
<dbReference type="InterPro" id="IPR006127">
    <property type="entry name" value="ZnuA-like"/>
</dbReference>
<sequence length="299" mass="33261">MQNFKSKITKFISIMGLVTLLSLITVGCSNKQNSTSQSDKISIVTTTNVYSDIAKNIVGKYGTATAIIDKSSVDPHDFDPTTADAKKVAQANIIVANGLGYDSWMNKLAKSVDKKPVLVGEDLMGLKSGDNPHIWYNLAMPTKYVDYLVKRLSKLDKKHVAYFKENGEKYLAKIDKIKQLAKANKGDQKPVFVSEPVFDYALQEAGYKIGDKKFEEAIENGTDPSPKTINEMNNAIKQKKIAFFVNNTQASSSTVKSFVKLAKKNNIPVLNVRETIPSNTTYLAWMKENYQKLADIQNN</sequence>